<accession>A0A0U4W121</accession>
<dbReference type="InterPro" id="IPR000415">
    <property type="entry name" value="Nitroreductase-like"/>
</dbReference>
<feature type="domain" description="Nitroreductase" evidence="1">
    <location>
        <begin position="62"/>
        <end position="241"/>
    </location>
</feature>
<dbReference type="EMBL" id="AP014945">
    <property type="protein sequence ID" value="BAU22858.1"/>
    <property type="molecule type" value="Genomic_DNA"/>
</dbReference>
<dbReference type="InterPro" id="IPR029479">
    <property type="entry name" value="Nitroreductase"/>
</dbReference>
<evidence type="ECO:0000313" key="3">
    <source>
        <dbReference type="Proteomes" id="UP000068196"/>
    </source>
</evidence>
<dbReference type="KEGG" id="cthi:THC_0463"/>
<dbReference type="SUPFAM" id="SSF55469">
    <property type="entry name" value="FMN-dependent nitroreductase-like"/>
    <property type="match status" value="1"/>
</dbReference>
<dbReference type="PATRIC" id="fig|1653476.3.peg.477"/>
<dbReference type="STRING" id="1653476.THC_0463"/>
<gene>
    <name evidence="2" type="ORF">THC_0463</name>
</gene>
<dbReference type="OrthoDB" id="9801593at2"/>
<dbReference type="Pfam" id="PF00881">
    <property type="entry name" value="Nitroreductase"/>
    <property type="match status" value="1"/>
</dbReference>
<keyword evidence="3" id="KW-1185">Reference proteome</keyword>
<dbReference type="InterPro" id="IPR020051">
    <property type="entry name" value="SagB-type_dehydrogenase"/>
</dbReference>
<dbReference type="InterPro" id="IPR052544">
    <property type="entry name" value="Bacteriocin_Proc_Enz"/>
</dbReference>
<evidence type="ECO:0000259" key="1">
    <source>
        <dbReference type="Pfam" id="PF00881"/>
    </source>
</evidence>
<dbReference type="NCBIfam" id="TIGR03605">
    <property type="entry name" value="antibiot_sagB"/>
    <property type="match status" value="1"/>
</dbReference>
<reference evidence="3" key="2">
    <citation type="journal article" date="2016" name="Int. J. Syst. Evol. Microbiol.">
        <title>Caldimicrobium thiodismutans sp. nov., a sulfur-disproportionating bacterium isolated from a hot spring.</title>
        <authorList>
            <person name="Kojima H."/>
            <person name="Umezawa K."/>
            <person name="Fukui M."/>
        </authorList>
    </citation>
    <scope>NUCLEOTIDE SEQUENCE [LARGE SCALE GENOMIC DNA]</scope>
    <source>
        <strain evidence="3">TF1</strain>
    </source>
</reference>
<dbReference type="CDD" id="cd02142">
    <property type="entry name" value="McbC_SagB-like_oxidoreductase"/>
    <property type="match status" value="1"/>
</dbReference>
<dbReference type="Gene3D" id="3.40.109.10">
    <property type="entry name" value="NADH Oxidase"/>
    <property type="match status" value="1"/>
</dbReference>
<reference evidence="2 3" key="1">
    <citation type="journal article" date="2016" name="Int. J. Syst. Evol. Microbiol.">
        <title>Caldimicrobium thiodismutans sp. nov., a sulfur-disproportionating bacterium isolated from a hot spring, and emended description of the genus Caldimicrobium.</title>
        <authorList>
            <person name="Kojima H."/>
            <person name="Umezawa K."/>
            <person name="Fukui M."/>
        </authorList>
    </citation>
    <scope>NUCLEOTIDE SEQUENCE [LARGE SCALE GENOMIC DNA]</scope>
    <source>
        <strain evidence="2 3">TF1</strain>
    </source>
</reference>
<evidence type="ECO:0000313" key="2">
    <source>
        <dbReference type="EMBL" id="BAU22858.1"/>
    </source>
</evidence>
<dbReference type="RefSeq" id="WP_068512762.1">
    <property type="nucleotide sequence ID" value="NZ_AP014945.1"/>
</dbReference>
<dbReference type="AlphaFoldDB" id="A0A0U4W121"/>
<proteinExistence type="predicted"/>
<name>A0A0U4W121_9BACT</name>
<protein>
    <submittedName>
        <fullName evidence="2">Dehydrogenase SagB</fullName>
    </submittedName>
</protein>
<dbReference type="Proteomes" id="UP000068196">
    <property type="component" value="Chromosome"/>
</dbReference>
<sequence length="241" mass="27374">MSLERTLSYQFIQKTKLSFTTLGVREIYLESAPPYKSYPQVEKIELKLRDIPEKGNFFQILSKRRSNRKYRKRPLSLEEISLLCFAAQGITAQAGFYLLRTAPSAGALYPVETYLAVNYSEEIPSGIYHLEVRSFVLEKLMEGNFGKILRDLALGQAFFEAASCVFIWSAVLRRTLSKYGERGLRYIFMDVAHICQNVLLAAEALHLKACPVGAFLDEEINEFLGLDGKEETVIYMATIGK</sequence>
<dbReference type="GO" id="GO:0016491">
    <property type="term" value="F:oxidoreductase activity"/>
    <property type="evidence" value="ECO:0007669"/>
    <property type="project" value="InterPro"/>
</dbReference>
<organism evidence="2 3">
    <name type="scientific">Caldimicrobium thiodismutans</name>
    <dbReference type="NCBI Taxonomy" id="1653476"/>
    <lineage>
        <taxon>Bacteria</taxon>
        <taxon>Pseudomonadati</taxon>
        <taxon>Thermodesulfobacteriota</taxon>
        <taxon>Thermodesulfobacteria</taxon>
        <taxon>Thermodesulfobacteriales</taxon>
        <taxon>Thermodesulfobacteriaceae</taxon>
        <taxon>Caldimicrobium</taxon>
    </lineage>
</organism>
<dbReference type="PANTHER" id="PTHR43745">
    <property type="entry name" value="NITROREDUCTASE MJ1384-RELATED"/>
    <property type="match status" value="1"/>
</dbReference>
<dbReference type="PANTHER" id="PTHR43745:SF2">
    <property type="entry name" value="NITROREDUCTASE MJ1384-RELATED"/>
    <property type="match status" value="1"/>
</dbReference>